<dbReference type="Pfam" id="PF01370">
    <property type="entry name" value="Epimerase"/>
    <property type="match status" value="1"/>
</dbReference>
<accession>A0A7K1SC18</accession>
<evidence type="ECO:0000256" key="1">
    <source>
        <dbReference type="ARBA" id="ARBA00004370"/>
    </source>
</evidence>
<dbReference type="PANTHER" id="PTHR14097:SF8">
    <property type="entry name" value="NAD(P)-BINDING DOMAIN-CONTAINING PROTEIN"/>
    <property type="match status" value="1"/>
</dbReference>
<feature type="domain" description="NAD-dependent epimerase/dehydratase" evidence="2">
    <location>
        <begin position="5"/>
        <end position="85"/>
    </location>
</feature>
<dbReference type="SUPFAM" id="SSF51735">
    <property type="entry name" value="NAD(P)-binding Rossmann-fold domains"/>
    <property type="match status" value="1"/>
</dbReference>
<comment type="subcellular location">
    <subcellularLocation>
        <location evidence="1">Membrane</location>
    </subcellularLocation>
</comment>
<dbReference type="InterPro" id="IPR001509">
    <property type="entry name" value="Epimerase_deHydtase"/>
</dbReference>
<evidence type="ECO:0000313" key="3">
    <source>
        <dbReference type="EMBL" id="MVM31364.1"/>
    </source>
</evidence>
<dbReference type="Proteomes" id="UP000436006">
    <property type="component" value="Unassembled WGS sequence"/>
</dbReference>
<organism evidence="3 4">
    <name type="scientific">Spirosoma arboris</name>
    <dbReference type="NCBI Taxonomy" id="2682092"/>
    <lineage>
        <taxon>Bacteria</taxon>
        <taxon>Pseudomonadati</taxon>
        <taxon>Bacteroidota</taxon>
        <taxon>Cytophagia</taxon>
        <taxon>Cytophagales</taxon>
        <taxon>Cytophagaceae</taxon>
        <taxon>Spirosoma</taxon>
    </lineage>
</organism>
<proteinExistence type="predicted"/>
<comment type="caution">
    <text evidence="3">The sequence shown here is derived from an EMBL/GenBank/DDBJ whole genome shotgun (WGS) entry which is preliminary data.</text>
</comment>
<dbReference type="AlphaFoldDB" id="A0A7K1SC18"/>
<dbReference type="RefSeq" id="WP_157586006.1">
    <property type="nucleotide sequence ID" value="NZ_WPIN01000005.1"/>
</dbReference>
<reference evidence="3 4" key="1">
    <citation type="submission" date="2019-12" db="EMBL/GenBank/DDBJ databases">
        <title>Spirosoma sp. HMF4905 genome sequencing and assembly.</title>
        <authorList>
            <person name="Kang H."/>
            <person name="Cha I."/>
            <person name="Kim H."/>
            <person name="Joh K."/>
        </authorList>
    </citation>
    <scope>NUCLEOTIDE SEQUENCE [LARGE SCALE GENOMIC DNA]</scope>
    <source>
        <strain evidence="3 4">HMF4905</strain>
    </source>
</reference>
<evidence type="ECO:0000313" key="4">
    <source>
        <dbReference type="Proteomes" id="UP000436006"/>
    </source>
</evidence>
<dbReference type="PANTHER" id="PTHR14097">
    <property type="entry name" value="OXIDOREDUCTASE HTATIP2"/>
    <property type="match status" value="1"/>
</dbReference>
<name>A0A7K1SC18_9BACT</name>
<dbReference type="Gene3D" id="3.40.50.720">
    <property type="entry name" value="NAD(P)-binding Rossmann-like Domain"/>
    <property type="match status" value="1"/>
</dbReference>
<dbReference type="GO" id="GO:0016020">
    <property type="term" value="C:membrane"/>
    <property type="evidence" value="ECO:0007669"/>
    <property type="project" value="UniProtKB-SubCell"/>
</dbReference>
<gene>
    <name evidence="3" type="ORF">GO755_15070</name>
</gene>
<dbReference type="EMBL" id="WPIN01000005">
    <property type="protein sequence ID" value="MVM31364.1"/>
    <property type="molecule type" value="Genomic_DNA"/>
</dbReference>
<keyword evidence="4" id="KW-1185">Reference proteome</keyword>
<evidence type="ECO:0000259" key="2">
    <source>
        <dbReference type="Pfam" id="PF01370"/>
    </source>
</evidence>
<protein>
    <submittedName>
        <fullName evidence="3">NAD-dependent epimerase/dehydratase family protein</fullName>
    </submittedName>
</protein>
<sequence>MEIKVIVTGATGLVGEGVILTCLEHADVKQVLMVNRRHSPLKHPKLQELLVPDFSDLTAFSEQLTGYDACFYCAGVSSVGVSEEEFTKKTYDVVVPFAEKLAAINPNMIFNFVSGNRTDSSETGSVMWARVKGRTENALMRLPFKNVYNFRPGFMKPMAGQKNVTTIYKVFARLYPVWLVLFPKWACTMREVGQAMINSVLKGYSKQILEVKDIQVLARQ</sequence>
<dbReference type="InterPro" id="IPR036291">
    <property type="entry name" value="NAD(P)-bd_dom_sf"/>
</dbReference>